<keyword evidence="6" id="KW-0732">Signal</keyword>
<dbReference type="PANTHER" id="PTHR11860:SF87">
    <property type="entry name" value="CMRF35-LIKE MOLECULE 8"/>
    <property type="match status" value="1"/>
</dbReference>
<evidence type="ECO:0000313" key="9">
    <source>
        <dbReference type="Proteomes" id="UP001469553"/>
    </source>
</evidence>
<dbReference type="InterPro" id="IPR050671">
    <property type="entry name" value="CD300_family_receptors"/>
</dbReference>
<feature type="region of interest" description="Disordered" evidence="4">
    <location>
        <begin position="436"/>
        <end position="458"/>
    </location>
</feature>
<protein>
    <recommendedName>
        <fullName evidence="7">Immunoglobulin V-set domain-containing protein</fullName>
    </recommendedName>
</protein>
<evidence type="ECO:0000313" key="8">
    <source>
        <dbReference type="EMBL" id="MEQ2299156.1"/>
    </source>
</evidence>
<keyword evidence="5" id="KW-1133">Transmembrane helix</keyword>
<dbReference type="InterPro" id="IPR013783">
    <property type="entry name" value="Ig-like_fold"/>
</dbReference>
<reference evidence="8 9" key="1">
    <citation type="submission" date="2021-06" db="EMBL/GenBank/DDBJ databases">
        <authorList>
            <person name="Palmer J.M."/>
        </authorList>
    </citation>
    <scope>NUCLEOTIDE SEQUENCE [LARGE SCALE GENOMIC DNA]</scope>
    <source>
        <strain evidence="8 9">AS_MEX2019</strain>
        <tissue evidence="8">Muscle</tissue>
    </source>
</reference>
<evidence type="ECO:0000256" key="5">
    <source>
        <dbReference type="SAM" id="Phobius"/>
    </source>
</evidence>
<comment type="subcellular location">
    <subcellularLocation>
        <location evidence="1">Membrane</location>
    </subcellularLocation>
</comment>
<dbReference type="EMBL" id="JAHRIP010047814">
    <property type="protein sequence ID" value="MEQ2299156.1"/>
    <property type="molecule type" value="Genomic_DNA"/>
</dbReference>
<evidence type="ECO:0000256" key="1">
    <source>
        <dbReference type="ARBA" id="ARBA00004370"/>
    </source>
</evidence>
<sequence length="458" mass="51240">MENIFLLISLITGFEASAGIKGCLQDWTELTCNKTYSGQIKINISTINHEQNNHINVCEERISFPLFQYVKNKELWLMVKPKPKPSIHEMIEIVADGCNVQGQTDETIRCDYPNHYQSKIKLVCSNKEFTCENFSTQTSQDSNWESTHKMPSVNAVFSRCKIKKKETKKDNDRLTLRVTDITTFTKSPTIGENFTYFCKYDVDFKNPDIFICKGEDPTDCQVVLNTKTPLENQRFTMKNNKSIVTITVRKVTASDSGTYWCGAENPVENNPIFIHRFFLNVVPTSTSPALSTTSSSVFVTSMPPSPITAAATGGLRLGVMTSIIIGAVGLMLLLLVIVTFSLYKRCVCSEEARDRSSEQHPKEECIYEVIPDGQQTTVTSVYATVNFPTNDPASLYYSTISFQTSSTENIDGEALVLKPSTSSCQYCVLKYSQSSTALTDPPTRSTDEPLYSAVKKPH</sequence>
<organism evidence="8 9">
    <name type="scientific">Ameca splendens</name>
    <dbReference type="NCBI Taxonomy" id="208324"/>
    <lineage>
        <taxon>Eukaryota</taxon>
        <taxon>Metazoa</taxon>
        <taxon>Chordata</taxon>
        <taxon>Craniata</taxon>
        <taxon>Vertebrata</taxon>
        <taxon>Euteleostomi</taxon>
        <taxon>Actinopterygii</taxon>
        <taxon>Neopterygii</taxon>
        <taxon>Teleostei</taxon>
        <taxon>Neoteleostei</taxon>
        <taxon>Acanthomorphata</taxon>
        <taxon>Ovalentaria</taxon>
        <taxon>Atherinomorphae</taxon>
        <taxon>Cyprinodontiformes</taxon>
        <taxon>Goodeidae</taxon>
        <taxon>Ameca</taxon>
    </lineage>
</organism>
<dbReference type="Pfam" id="PF07686">
    <property type="entry name" value="V-set"/>
    <property type="match status" value="1"/>
</dbReference>
<keyword evidence="2 5" id="KW-0812">Transmembrane</keyword>
<evidence type="ECO:0000256" key="4">
    <source>
        <dbReference type="SAM" id="MobiDB-lite"/>
    </source>
</evidence>
<accession>A0ABV0YZC5</accession>
<keyword evidence="3 5" id="KW-0472">Membrane</keyword>
<dbReference type="InterPro" id="IPR013106">
    <property type="entry name" value="Ig_V-set"/>
</dbReference>
<dbReference type="Proteomes" id="UP001469553">
    <property type="component" value="Unassembled WGS sequence"/>
</dbReference>
<feature type="signal peptide" evidence="6">
    <location>
        <begin position="1"/>
        <end position="16"/>
    </location>
</feature>
<evidence type="ECO:0000256" key="2">
    <source>
        <dbReference type="ARBA" id="ARBA00022692"/>
    </source>
</evidence>
<keyword evidence="9" id="KW-1185">Reference proteome</keyword>
<dbReference type="Gene3D" id="2.60.40.10">
    <property type="entry name" value="Immunoglobulins"/>
    <property type="match status" value="1"/>
</dbReference>
<feature type="transmembrane region" description="Helical" evidence="5">
    <location>
        <begin position="317"/>
        <end position="343"/>
    </location>
</feature>
<evidence type="ECO:0000259" key="7">
    <source>
        <dbReference type="Pfam" id="PF07686"/>
    </source>
</evidence>
<dbReference type="SUPFAM" id="SSF48726">
    <property type="entry name" value="Immunoglobulin"/>
    <property type="match status" value="1"/>
</dbReference>
<name>A0ABV0YZC5_9TELE</name>
<dbReference type="InterPro" id="IPR036179">
    <property type="entry name" value="Ig-like_dom_sf"/>
</dbReference>
<feature type="domain" description="Immunoglobulin V-set" evidence="7">
    <location>
        <begin position="205"/>
        <end position="268"/>
    </location>
</feature>
<evidence type="ECO:0000256" key="3">
    <source>
        <dbReference type="ARBA" id="ARBA00023136"/>
    </source>
</evidence>
<evidence type="ECO:0000256" key="6">
    <source>
        <dbReference type="SAM" id="SignalP"/>
    </source>
</evidence>
<gene>
    <name evidence="8" type="ORF">AMECASPLE_012519</name>
</gene>
<dbReference type="PANTHER" id="PTHR11860">
    <property type="entry name" value="POLYMERIC-IMMUNOGLOBULIN RECEPTOR"/>
    <property type="match status" value="1"/>
</dbReference>
<feature type="chain" id="PRO_5046435602" description="Immunoglobulin V-set domain-containing protein" evidence="6">
    <location>
        <begin position="17"/>
        <end position="458"/>
    </location>
</feature>
<proteinExistence type="predicted"/>
<comment type="caution">
    <text evidence="8">The sequence shown here is derived from an EMBL/GenBank/DDBJ whole genome shotgun (WGS) entry which is preliminary data.</text>
</comment>